<evidence type="ECO:0000259" key="4">
    <source>
        <dbReference type="PROSITE" id="PS01124"/>
    </source>
</evidence>
<dbReference type="SMART" id="SM00342">
    <property type="entry name" value="HTH_ARAC"/>
    <property type="match status" value="1"/>
</dbReference>
<evidence type="ECO:0000256" key="3">
    <source>
        <dbReference type="ARBA" id="ARBA00023163"/>
    </source>
</evidence>
<reference evidence="5 6" key="1">
    <citation type="submission" date="2016-05" db="EMBL/GenBank/DDBJ databases">
        <authorList>
            <person name="Lavstsen T."/>
            <person name="Jespersen J.S."/>
        </authorList>
    </citation>
    <scope>NUCLEOTIDE SEQUENCE [LARGE SCALE GENOMIC DNA]</scope>
    <source>
        <strain evidence="5 6">B7-9</strain>
    </source>
</reference>
<name>A0A2H3KNK4_9CHLR</name>
<keyword evidence="1" id="KW-0805">Transcription regulation</keyword>
<dbReference type="PROSITE" id="PS00041">
    <property type="entry name" value="HTH_ARAC_FAMILY_1"/>
    <property type="match status" value="1"/>
</dbReference>
<proteinExistence type="predicted"/>
<evidence type="ECO:0000256" key="2">
    <source>
        <dbReference type="ARBA" id="ARBA00023125"/>
    </source>
</evidence>
<organism evidence="5 6">
    <name type="scientific">Candidatus Chloroploca asiatica</name>
    <dbReference type="NCBI Taxonomy" id="1506545"/>
    <lineage>
        <taxon>Bacteria</taxon>
        <taxon>Bacillati</taxon>
        <taxon>Chloroflexota</taxon>
        <taxon>Chloroflexia</taxon>
        <taxon>Chloroflexales</taxon>
        <taxon>Chloroflexineae</taxon>
        <taxon>Oscillochloridaceae</taxon>
        <taxon>Candidatus Chloroploca</taxon>
    </lineage>
</organism>
<dbReference type="Gene3D" id="1.10.10.60">
    <property type="entry name" value="Homeodomain-like"/>
    <property type="match status" value="2"/>
</dbReference>
<comment type="caution">
    <text evidence="5">The sequence shown here is derived from an EMBL/GenBank/DDBJ whole genome shotgun (WGS) entry which is preliminary data.</text>
</comment>
<dbReference type="SUPFAM" id="SSF46689">
    <property type="entry name" value="Homeodomain-like"/>
    <property type="match status" value="2"/>
</dbReference>
<dbReference type="RefSeq" id="WP_097655112.1">
    <property type="nucleotide sequence ID" value="NZ_LYXE01000182.1"/>
</dbReference>
<dbReference type="AlphaFoldDB" id="A0A2H3KNK4"/>
<gene>
    <name evidence="5" type="ORF">A9Q02_05735</name>
</gene>
<dbReference type="GO" id="GO:0003700">
    <property type="term" value="F:DNA-binding transcription factor activity"/>
    <property type="evidence" value="ECO:0007669"/>
    <property type="project" value="InterPro"/>
</dbReference>
<keyword evidence="2" id="KW-0238">DNA-binding</keyword>
<dbReference type="PROSITE" id="PS01124">
    <property type="entry name" value="HTH_ARAC_FAMILY_2"/>
    <property type="match status" value="1"/>
</dbReference>
<evidence type="ECO:0000313" key="6">
    <source>
        <dbReference type="Proteomes" id="UP000220922"/>
    </source>
</evidence>
<keyword evidence="3" id="KW-0804">Transcription</keyword>
<dbReference type="InterPro" id="IPR050204">
    <property type="entry name" value="AraC_XylS_family_regulators"/>
</dbReference>
<dbReference type="PANTHER" id="PTHR46796">
    <property type="entry name" value="HTH-TYPE TRANSCRIPTIONAL ACTIVATOR RHAS-RELATED"/>
    <property type="match status" value="1"/>
</dbReference>
<dbReference type="InterPro" id="IPR009057">
    <property type="entry name" value="Homeodomain-like_sf"/>
</dbReference>
<dbReference type="InterPro" id="IPR018062">
    <property type="entry name" value="HTH_AraC-typ_CS"/>
</dbReference>
<dbReference type="Proteomes" id="UP000220922">
    <property type="component" value="Unassembled WGS sequence"/>
</dbReference>
<dbReference type="PANTHER" id="PTHR46796:SF6">
    <property type="entry name" value="ARAC SUBFAMILY"/>
    <property type="match status" value="1"/>
</dbReference>
<evidence type="ECO:0000256" key="1">
    <source>
        <dbReference type="ARBA" id="ARBA00023015"/>
    </source>
</evidence>
<protein>
    <recommendedName>
        <fullName evidence="4">HTH araC/xylS-type domain-containing protein</fullName>
    </recommendedName>
</protein>
<evidence type="ECO:0000313" key="5">
    <source>
        <dbReference type="EMBL" id="PDV96726.1"/>
    </source>
</evidence>
<dbReference type="Pfam" id="PF12833">
    <property type="entry name" value="HTH_18"/>
    <property type="match status" value="1"/>
</dbReference>
<dbReference type="GO" id="GO:0043565">
    <property type="term" value="F:sequence-specific DNA binding"/>
    <property type="evidence" value="ECO:0007669"/>
    <property type="project" value="InterPro"/>
</dbReference>
<dbReference type="OrthoDB" id="183331at2"/>
<dbReference type="EMBL" id="LYXE01000182">
    <property type="protein sequence ID" value="PDV96726.1"/>
    <property type="molecule type" value="Genomic_DNA"/>
</dbReference>
<dbReference type="InterPro" id="IPR018060">
    <property type="entry name" value="HTH_AraC"/>
</dbReference>
<keyword evidence="6" id="KW-1185">Reference proteome</keyword>
<feature type="domain" description="HTH araC/xylS-type" evidence="4">
    <location>
        <begin position="204"/>
        <end position="302"/>
    </location>
</feature>
<sequence length="313" mass="34841">MSNAVQAPLVSSTDFDLASVAPFQLLHAEHADMPDGIQVMGAEFVHRAHGFELPMYEEYTITCPLRSVVELRGTLGRPFHTTLQPGMLHIVPRGEAGSYHYRCQEPPSMGIFFLAPRVLARVAEETIECDSAHLNLLPRTAEPDALLYELCQAFLGELLNGGIAGKLYLESLTQTMAVHLLRRHSTMACHTLARAEAQPELRLRRVQEFIEANLHRQISLADIAAEVHLSPYHLGRVFKRATGVSLHQYLIAQRLERGRALLESGDYTINEVATLVGFAAHSHFNLHFKRRYGVPPSAVGPKRRVGLAPHWPG</sequence>
<accession>A0A2H3KNK4</accession>